<comment type="caution">
    <text evidence="2">The sequence shown here is derived from an EMBL/GenBank/DDBJ whole genome shotgun (WGS) entry which is preliminary data.</text>
</comment>
<evidence type="ECO:0000256" key="1">
    <source>
        <dbReference type="SAM" id="MobiDB-lite"/>
    </source>
</evidence>
<sequence>MDSDVAVLICMVKWDGGPRSAACSERLQMEAACPRCVPVLPADCPSDTRSDTSTRTPSPSHGVSSSRTPVERLRWHKHYRGSSRMHEHEPSIWGAHAYESTTQASD</sequence>
<evidence type="ECO:0000313" key="3">
    <source>
        <dbReference type="Proteomes" id="UP000314294"/>
    </source>
</evidence>
<keyword evidence="3" id="KW-1185">Reference proteome</keyword>
<dbReference type="AlphaFoldDB" id="A0A4Z2IYA9"/>
<dbReference type="EMBL" id="SRLO01000036">
    <property type="protein sequence ID" value="TNN82965.1"/>
    <property type="molecule type" value="Genomic_DNA"/>
</dbReference>
<proteinExistence type="predicted"/>
<organism evidence="2 3">
    <name type="scientific">Liparis tanakae</name>
    <name type="common">Tanaka's snailfish</name>
    <dbReference type="NCBI Taxonomy" id="230148"/>
    <lineage>
        <taxon>Eukaryota</taxon>
        <taxon>Metazoa</taxon>
        <taxon>Chordata</taxon>
        <taxon>Craniata</taxon>
        <taxon>Vertebrata</taxon>
        <taxon>Euteleostomi</taxon>
        <taxon>Actinopterygii</taxon>
        <taxon>Neopterygii</taxon>
        <taxon>Teleostei</taxon>
        <taxon>Neoteleostei</taxon>
        <taxon>Acanthomorphata</taxon>
        <taxon>Eupercaria</taxon>
        <taxon>Perciformes</taxon>
        <taxon>Cottioidei</taxon>
        <taxon>Cottales</taxon>
        <taxon>Liparidae</taxon>
        <taxon>Liparis</taxon>
    </lineage>
</organism>
<accession>A0A4Z2IYA9</accession>
<feature type="compositionally biased region" description="Basic residues" evidence="1">
    <location>
        <begin position="74"/>
        <end position="83"/>
    </location>
</feature>
<dbReference type="Proteomes" id="UP000314294">
    <property type="component" value="Unassembled WGS sequence"/>
</dbReference>
<evidence type="ECO:0000313" key="2">
    <source>
        <dbReference type="EMBL" id="TNN82965.1"/>
    </source>
</evidence>
<protein>
    <submittedName>
        <fullName evidence="2">Uncharacterized protein</fullName>
    </submittedName>
</protein>
<name>A0A4Z2IYA9_9TELE</name>
<gene>
    <name evidence="2" type="ORF">EYF80_006922</name>
</gene>
<reference evidence="2 3" key="1">
    <citation type="submission" date="2019-03" db="EMBL/GenBank/DDBJ databases">
        <title>First draft genome of Liparis tanakae, snailfish: a comprehensive survey of snailfish specific genes.</title>
        <authorList>
            <person name="Kim W."/>
            <person name="Song I."/>
            <person name="Jeong J.-H."/>
            <person name="Kim D."/>
            <person name="Kim S."/>
            <person name="Ryu S."/>
            <person name="Song J.Y."/>
            <person name="Lee S.K."/>
        </authorList>
    </citation>
    <scope>NUCLEOTIDE SEQUENCE [LARGE SCALE GENOMIC DNA]</scope>
    <source>
        <tissue evidence="2">Muscle</tissue>
    </source>
</reference>
<feature type="region of interest" description="Disordered" evidence="1">
    <location>
        <begin position="44"/>
        <end position="106"/>
    </location>
</feature>